<proteinExistence type="predicted"/>
<dbReference type="AlphaFoldDB" id="A0A2P2J8B4"/>
<dbReference type="EMBL" id="GGEC01009230">
    <property type="protein sequence ID" value="MBW89713.1"/>
    <property type="molecule type" value="Transcribed_RNA"/>
</dbReference>
<evidence type="ECO:0000313" key="1">
    <source>
        <dbReference type="EMBL" id="MBW89713.1"/>
    </source>
</evidence>
<sequence>MKGSPHIETSFIFTVCKERYHGIRVRFNFRFPHHSKELPCFTFQIATGQCKDQSVI</sequence>
<organism evidence="1">
    <name type="scientific">Rhizophora mucronata</name>
    <name type="common">Asiatic mangrove</name>
    <dbReference type="NCBI Taxonomy" id="61149"/>
    <lineage>
        <taxon>Eukaryota</taxon>
        <taxon>Viridiplantae</taxon>
        <taxon>Streptophyta</taxon>
        <taxon>Embryophyta</taxon>
        <taxon>Tracheophyta</taxon>
        <taxon>Spermatophyta</taxon>
        <taxon>Magnoliopsida</taxon>
        <taxon>eudicotyledons</taxon>
        <taxon>Gunneridae</taxon>
        <taxon>Pentapetalae</taxon>
        <taxon>rosids</taxon>
        <taxon>fabids</taxon>
        <taxon>Malpighiales</taxon>
        <taxon>Rhizophoraceae</taxon>
        <taxon>Rhizophora</taxon>
    </lineage>
</organism>
<accession>A0A2P2J8B4</accession>
<protein>
    <submittedName>
        <fullName evidence="1">Uncharacterized protein</fullName>
    </submittedName>
</protein>
<name>A0A2P2J8B4_RHIMU</name>
<reference evidence="1" key="1">
    <citation type="submission" date="2018-02" db="EMBL/GenBank/DDBJ databases">
        <title>Rhizophora mucronata_Transcriptome.</title>
        <authorList>
            <person name="Meera S.P."/>
            <person name="Sreeshan A."/>
            <person name="Augustine A."/>
        </authorList>
    </citation>
    <scope>NUCLEOTIDE SEQUENCE</scope>
    <source>
        <tissue evidence="1">Leaf</tissue>
    </source>
</reference>